<feature type="compositionally biased region" description="Polar residues" evidence="1">
    <location>
        <begin position="127"/>
        <end position="152"/>
    </location>
</feature>
<gene>
    <name evidence="2" type="ORF">BIW11_11765</name>
</gene>
<feature type="non-terminal residue" evidence="2">
    <location>
        <position position="176"/>
    </location>
</feature>
<comment type="caution">
    <text evidence="2">The sequence shown here is derived from an EMBL/GenBank/DDBJ whole genome shotgun (WGS) entry which is preliminary data.</text>
</comment>
<dbReference type="EMBL" id="MNPL01018207">
    <property type="protein sequence ID" value="OQR70229.1"/>
    <property type="molecule type" value="Genomic_DNA"/>
</dbReference>
<evidence type="ECO:0000313" key="3">
    <source>
        <dbReference type="Proteomes" id="UP000192247"/>
    </source>
</evidence>
<proteinExistence type="predicted"/>
<reference evidence="2 3" key="1">
    <citation type="journal article" date="2017" name="Gigascience">
        <title>Draft genome of the honey bee ectoparasitic mite, Tropilaelaps mercedesae, is shaped by the parasitic life history.</title>
        <authorList>
            <person name="Dong X."/>
            <person name="Armstrong S.D."/>
            <person name="Xia D."/>
            <person name="Makepeace B.L."/>
            <person name="Darby A.C."/>
            <person name="Kadowaki T."/>
        </authorList>
    </citation>
    <scope>NUCLEOTIDE SEQUENCE [LARGE SCALE GENOMIC DNA]</scope>
    <source>
        <strain evidence="2">Wuxi-XJTLU</strain>
    </source>
</reference>
<feature type="non-terminal residue" evidence="2">
    <location>
        <position position="1"/>
    </location>
</feature>
<evidence type="ECO:0000256" key="1">
    <source>
        <dbReference type="SAM" id="MobiDB-lite"/>
    </source>
</evidence>
<feature type="region of interest" description="Disordered" evidence="1">
    <location>
        <begin position="123"/>
        <end position="176"/>
    </location>
</feature>
<feature type="region of interest" description="Disordered" evidence="1">
    <location>
        <begin position="49"/>
        <end position="110"/>
    </location>
</feature>
<name>A0A1V9X9K1_9ACAR</name>
<dbReference type="InParanoid" id="A0A1V9X9K1"/>
<sequence>NQYTSSNSYRSIYNGCSPVSQSGPLPSLHQLQPSLAPLASSALYSSPSLYHTMSQSPSLPPVTPGATTLQPVKIEDAGDNSCCSTGSDTSRMATDSPKLTDPNTMRFPPHAPRCNAEYTSLGHMSSPGFSPTSQPLGAMTYQQLTSMPQHSSGPPPDHPAYTDLNKSSESIKTLTY</sequence>
<keyword evidence="3" id="KW-1185">Reference proteome</keyword>
<dbReference type="Proteomes" id="UP000192247">
    <property type="component" value="Unassembled WGS sequence"/>
</dbReference>
<evidence type="ECO:0000313" key="2">
    <source>
        <dbReference type="EMBL" id="OQR70229.1"/>
    </source>
</evidence>
<feature type="compositionally biased region" description="Polar residues" evidence="1">
    <location>
        <begin position="81"/>
        <end position="93"/>
    </location>
</feature>
<organism evidence="2 3">
    <name type="scientific">Tropilaelaps mercedesae</name>
    <dbReference type="NCBI Taxonomy" id="418985"/>
    <lineage>
        <taxon>Eukaryota</taxon>
        <taxon>Metazoa</taxon>
        <taxon>Ecdysozoa</taxon>
        <taxon>Arthropoda</taxon>
        <taxon>Chelicerata</taxon>
        <taxon>Arachnida</taxon>
        <taxon>Acari</taxon>
        <taxon>Parasitiformes</taxon>
        <taxon>Mesostigmata</taxon>
        <taxon>Gamasina</taxon>
        <taxon>Dermanyssoidea</taxon>
        <taxon>Laelapidae</taxon>
        <taxon>Tropilaelaps</taxon>
    </lineage>
</organism>
<dbReference type="AlphaFoldDB" id="A0A1V9X9K1"/>
<protein>
    <submittedName>
        <fullName evidence="2">Uncharacterized protein</fullName>
    </submittedName>
</protein>
<accession>A0A1V9X9K1</accession>
<feature type="compositionally biased region" description="Polar residues" evidence="1">
    <location>
        <begin position="164"/>
        <end position="176"/>
    </location>
</feature>